<reference evidence="1 2" key="1">
    <citation type="submission" date="2014-11" db="EMBL/GenBank/DDBJ databases">
        <title>Pan-genome of Gallibacterium spp.</title>
        <authorList>
            <person name="Kudirkiene E."/>
            <person name="Bojesen A.M."/>
        </authorList>
    </citation>
    <scope>NUCLEOTIDE SEQUENCE [LARGE SCALE GENOMIC DNA]</scope>
    <source>
        <strain evidence="1 2">18469/18</strain>
    </source>
</reference>
<accession>A0AB36DZH6</accession>
<evidence type="ECO:0000313" key="1">
    <source>
        <dbReference type="EMBL" id="OBX06329.1"/>
    </source>
</evidence>
<sequence length="220" mass="23661">MDMTGPAIEYSNPELDKKYQAAHRIYNSLDYQFGKSTLEGLAVLGNSGNAIIKGVTTVETLARGISDKAFITALKAEKAMSKISPALQWLEKHPIASETLIAGTVSTGFDVYNDKFTPEGAMMNYVLSGITAGKSLSKQLSINTIYQGIVSANDNTKNDKEVLEDITKKNLGVAAGYSSSILANKIGLYGIKAVLSSTIIGTYIENVDTNYSNLNSKDEK</sequence>
<comment type="caution">
    <text evidence="1">The sequence shown here is derived from an EMBL/GenBank/DDBJ whole genome shotgun (WGS) entry which is preliminary data.</text>
</comment>
<evidence type="ECO:0008006" key="3">
    <source>
        <dbReference type="Google" id="ProtNLM"/>
    </source>
</evidence>
<proteinExistence type="predicted"/>
<evidence type="ECO:0000313" key="2">
    <source>
        <dbReference type="Proteomes" id="UP000092527"/>
    </source>
</evidence>
<protein>
    <recommendedName>
        <fullName evidence="3">Hemagglutinin</fullName>
    </recommendedName>
</protein>
<organism evidence="1 2">
    <name type="scientific">Gallibacterium salpingitidis</name>
    <dbReference type="NCBI Taxonomy" id="505341"/>
    <lineage>
        <taxon>Bacteria</taxon>
        <taxon>Pseudomonadati</taxon>
        <taxon>Pseudomonadota</taxon>
        <taxon>Gammaproteobacteria</taxon>
        <taxon>Pasteurellales</taxon>
        <taxon>Pasteurellaceae</taxon>
        <taxon>Gallibacterium</taxon>
    </lineage>
</organism>
<dbReference type="EMBL" id="JTJU01000103">
    <property type="protein sequence ID" value="OBX06329.1"/>
    <property type="molecule type" value="Genomic_DNA"/>
</dbReference>
<gene>
    <name evidence="1" type="ORF">QV09_12285</name>
</gene>
<dbReference type="Proteomes" id="UP000092527">
    <property type="component" value="Unassembled WGS sequence"/>
</dbReference>
<dbReference type="AlphaFoldDB" id="A0AB36DZH6"/>
<dbReference type="RefSeq" id="WP_066113709.1">
    <property type="nucleotide sequence ID" value="NZ_JTJU01000103.1"/>
</dbReference>
<name>A0AB36DZH6_9PAST</name>